<proteinExistence type="inferred from homology"/>
<dbReference type="PROSITE" id="PS50304">
    <property type="entry name" value="TUDOR"/>
    <property type="match status" value="1"/>
</dbReference>
<dbReference type="InterPro" id="IPR040424">
    <property type="entry name" value="Smn1"/>
</dbReference>
<evidence type="ECO:0000256" key="6">
    <source>
        <dbReference type="ARBA" id="ARBA00023242"/>
    </source>
</evidence>
<dbReference type="Proteomes" id="UP001328107">
    <property type="component" value="Unassembled WGS sequence"/>
</dbReference>
<dbReference type="PANTHER" id="PTHR39267">
    <property type="entry name" value="SURVIVAL MOTOR NEURON-LIKE PROTEIN 1"/>
    <property type="match status" value="1"/>
</dbReference>
<protein>
    <recommendedName>
        <fullName evidence="9">Tudor domain-containing protein</fullName>
    </recommendedName>
</protein>
<feature type="compositionally biased region" description="Basic and acidic residues" evidence="8">
    <location>
        <begin position="211"/>
        <end position="222"/>
    </location>
</feature>
<dbReference type="Gene3D" id="3.40.190.10">
    <property type="entry name" value="Periplasmic binding protein-like II"/>
    <property type="match status" value="1"/>
</dbReference>
<comment type="similarity">
    <text evidence="3">Belongs to the SMN family.</text>
</comment>
<dbReference type="InterPro" id="IPR010304">
    <property type="entry name" value="SMN_Tudor"/>
</dbReference>
<dbReference type="GO" id="GO:0006397">
    <property type="term" value="P:mRNA processing"/>
    <property type="evidence" value="ECO:0007669"/>
    <property type="project" value="UniProtKB-KW"/>
</dbReference>
<dbReference type="InterPro" id="IPR049481">
    <property type="entry name" value="SMN_G2-BD"/>
</dbReference>
<organism evidence="10 11">
    <name type="scientific">Pristionchus mayeri</name>
    <dbReference type="NCBI Taxonomy" id="1317129"/>
    <lineage>
        <taxon>Eukaryota</taxon>
        <taxon>Metazoa</taxon>
        <taxon>Ecdysozoa</taxon>
        <taxon>Nematoda</taxon>
        <taxon>Chromadorea</taxon>
        <taxon>Rhabditida</taxon>
        <taxon>Rhabditina</taxon>
        <taxon>Diplogasteromorpha</taxon>
        <taxon>Diplogasteroidea</taxon>
        <taxon>Neodiplogasteridae</taxon>
        <taxon>Pristionchus</taxon>
    </lineage>
</organism>
<evidence type="ECO:0000256" key="4">
    <source>
        <dbReference type="ARBA" id="ARBA00022664"/>
    </source>
</evidence>
<dbReference type="Pfam" id="PF20636">
    <property type="entry name" value="SMN_G2-BD"/>
    <property type="match status" value="1"/>
</dbReference>
<keyword evidence="4" id="KW-0507">mRNA processing</keyword>
<dbReference type="GO" id="GO:0003723">
    <property type="term" value="F:RNA binding"/>
    <property type="evidence" value="ECO:0007669"/>
    <property type="project" value="InterPro"/>
</dbReference>
<evidence type="ECO:0000256" key="8">
    <source>
        <dbReference type="SAM" id="MobiDB-lite"/>
    </source>
</evidence>
<reference evidence="11" key="1">
    <citation type="submission" date="2022-10" db="EMBL/GenBank/DDBJ databases">
        <title>Genome assembly of Pristionchus species.</title>
        <authorList>
            <person name="Yoshida K."/>
            <person name="Sommer R.J."/>
        </authorList>
    </citation>
    <scope>NUCLEOTIDE SEQUENCE [LARGE SCALE GENOMIC DNA]</scope>
    <source>
        <strain evidence="11">RS5460</strain>
    </source>
</reference>
<evidence type="ECO:0000313" key="11">
    <source>
        <dbReference type="Proteomes" id="UP001328107"/>
    </source>
</evidence>
<evidence type="ECO:0000256" key="2">
    <source>
        <dbReference type="ARBA" id="ARBA00004408"/>
    </source>
</evidence>
<feature type="compositionally biased region" description="Acidic residues" evidence="8">
    <location>
        <begin position="155"/>
        <end position="166"/>
    </location>
</feature>
<dbReference type="CDD" id="cd22852">
    <property type="entry name" value="SMN_C"/>
    <property type="match status" value="1"/>
</dbReference>
<dbReference type="EMBL" id="BTRK01000005">
    <property type="protein sequence ID" value="GMR55694.1"/>
    <property type="molecule type" value="Genomic_DNA"/>
</dbReference>
<dbReference type="Gene3D" id="2.30.30.140">
    <property type="match status" value="1"/>
</dbReference>
<evidence type="ECO:0000256" key="5">
    <source>
        <dbReference type="ARBA" id="ARBA00023187"/>
    </source>
</evidence>
<dbReference type="GO" id="GO:0008380">
    <property type="term" value="P:RNA splicing"/>
    <property type="evidence" value="ECO:0007669"/>
    <property type="project" value="UniProtKB-KW"/>
</dbReference>
<keyword evidence="5" id="KW-0508">mRNA splicing</keyword>
<evidence type="ECO:0000259" key="9">
    <source>
        <dbReference type="PROSITE" id="PS50304"/>
    </source>
</evidence>
<feature type="region of interest" description="Disordered" evidence="8">
    <location>
        <begin position="137"/>
        <end position="255"/>
    </location>
</feature>
<dbReference type="InterPro" id="IPR047313">
    <property type="entry name" value="SMN_C"/>
</dbReference>
<evidence type="ECO:0000256" key="3">
    <source>
        <dbReference type="ARBA" id="ARBA00005371"/>
    </source>
</evidence>
<name>A0AAN5I8S7_9BILA</name>
<dbReference type="InterPro" id="IPR002999">
    <property type="entry name" value="Tudor"/>
</dbReference>
<dbReference type="GO" id="GO:0015030">
    <property type="term" value="C:Cajal body"/>
    <property type="evidence" value="ECO:0007669"/>
    <property type="project" value="UniProtKB-SubCell"/>
</dbReference>
<evidence type="ECO:0000256" key="1">
    <source>
        <dbReference type="ARBA" id="ARBA00004216"/>
    </source>
</evidence>
<comment type="caution">
    <text evidence="10">The sequence shown here is derived from an EMBL/GenBank/DDBJ whole genome shotgun (WGS) entry which is preliminary data.</text>
</comment>
<feature type="compositionally biased region" description="Polar residues" evidence="8">
    <location>
        <begin position="31"/>
        <end position="40"/>
    </location>
</feature>
<keyword evidence="6" id="KW-0539">Nucleus</keyword>
<evidence type="ECO:0000313" key="10">
    <source>
        <dbReference type="EMBL" id="GMR55694.1"/>
    </source>
</evidence>
<comment type="subcellular location">
    <subcellularLocation>
        <location evidence="1">Cytoplasm</location>
        <location evidence="1">Myofibril</location>
        <location evidence="1">Sarcomere</location>
        <location evidence="1">Z line</location>
    </subcellularLocation>
    <subcellularLocation>
        <location evidence="2">Nucleus</location>
        <location evidence="2">Cajal body</location>
    </subcellularLocation>
    <subcellularLocation>
        <location evidence="7">Nucleus</location>
        <location evidence="7">Gem</location>
    </subcellularLocation>
</comment>
<feature type="domain" description="Tudor" evidence="9">
    <location>
        <begin position="88"/>
        <end position="151"/>
    </location>
</feature>
<keyword evidence="11" id="KW-1185">Reference proteome</keyword>
<feature type="region of interest" description="Disordered" evidence="8">
    <location>
        <begin position="14"/>
        <end position="40"/>
    </location>
</feature>
<dbReference type="SMART" id="SM00333">
    <property type="entry name" value="TUDOR"/>
    <property type="match status" value="1"/>
</dbReference>
<dbReference type="Pfam" id="PF20635">
    <property type="entry name" value="SMN_YG-box"/>
    <property type="match status" value="1"/>
</dbReference>
<feature type="non-terminal residue" evidence="10">
    <location>
        <position position="1"/>
    </location>
</feature>
<evidence type="ECO:0000256" key="7">
    <source>
        <dbReference type="ARBA" id="ARBA00034695"/>
    </source>
</evidence>
<accession>A0AAN5I8S7</accession>
<feature type="compositionally biased region" description="Low complexity" evidence="8">
    <location>
        <begin position="170"/>
        <end position="198"/>
    </location>
</feature>
<dbReference type="Pfam" id="PF06003">
    <property type="entry name" value="SMN_Tudor"/>
    <property type="match status" value="1"/>
</dbReference>
<dbReference type="AlphaFoldDB" id="A0AAN5I8S7"/>
<dbReference type="SUPFAM" id="SSF63748">
    <property type="entry name" value="Tudor/PWWP/MBT"/>
    <property type="match status" value="1"/>
</dbReference>
<dbReference type="PANTHER" id="PTHR39267:SF1">
    <property type="entry name" value="SURVIVAL MOTOR NEURON PROTEIN"/>
    <property type="match status" value="1"/>
</dbReference>
<dbReference type="GO" id="GO:0097504">
    <property type="term" value="C:Gemini of Cajal bodies"/>
    <property type="evidence" value="ECO:0007669"/>
    <property type="project" value="UniProtKB-SubCell"/>
</dbReference>
<gene>
    <name evidence="10" type="ORF">PMAYCL1PPCAC_25889</name>
</gene>
<sequence>AKTFLSVLAELLSKKRKGSREEEEEKEDMSQLYSKGSSSANEMAEIWDDTALIRMYEESISSAYKSVTPAASKNNKKASAQVENEQAGWSVGDRCAAPYEESPGNPLWYPAAITRIDVLSGTVEVCFDGYEGTETVAIDELYPEEELEKAYTDQKEEETSDAENEAMDVSHSFSNSPAAAAASSSSSSSAAAAVTASASRKRANGGGKGGRGREEGRGRDGSTGRAGGGAGFRAPIPSLAPPPPPAFTALPRPSEDDALSSMLMGWYMSGYHTGYYQAMQDLKAAGKK</sequence>
<dbReference type="GO" id="GO:0030018">
    <property type="term" value="C:Z disc"/>
    <property type="evidence" value="ECO:0007669"/>
    <property type="project" value="UniProtKB-SubCell"/>
</dbReference>